<feature type="region of interest" description="Disordered" evidence="1">
    <location>
        <begin position="441"/>
        <end position="465"/>
    </location>
</feature>
<dbReference type="Pfam" id="PF00567">
    <property type="entry name" value="TUDOR"/>
    <property type="match status" value="4"/>
</dbReference>
<dbReference type="SMART" id="SM00333">
    <property type="entry name" value="TUDOR"/>
    <property type="match status" value="4"/>
</dbReference>
<proteinExistence type="predicted"/>
<feature type="region of interest" description="Disordered" evidence="1">
    <location>
        <begin position="665"/>
        <end position="710"/>
    </location>
</feature>
<keyword evidence="4" id="KW-1185">Reference proteome</keyword>
<feature type="domain" description="Tudor" evidence="2">
    <location>
        <begin position="522"/>
        <end position="580"/>
    </location>
</feature>
<comment type="caution">
    <text evidence="3">The sequence shown here is derived from an EMBL/GenBank/DDBJ whole genome shotgun (WGS) entry which is preliminary data.</text>
</comment>
<dbReference type="OrthoDB" id="341421at2759"/>
<dbReference type="SUPFAM" id="SSF63748">
    <property type="entry name" value="Tudor/PWWP/MBT"/>
    <property type="match status" value="4"/>
</dbReference>
<feature type="compositionally biased region" description="Basic and acidic residues" evidence="1">
    <location>
        <begin position="677"/>
        <end position="700"/>
    </location>
</feature>
<dbReference type="PROSITE" id="PS50304">
    <property type="entry name" value="TUDOR"/>
    <property type="match status" value="4"/>
</dbReference>
<name>A0A9Q0EQ07_9TELE</name>
<reference evidence="3" key="1">
    <citation type="submission" date="2022-07" db="EMBL/GenBank/DDBJ databases">
        <title>Chromosome-level genome of Muraenolepis orangiensis.</title>
        <authorList>
            <person name="Kim J."/>
        </authorList>
    </citation>
    <scope>NUCLEOTIDE SEQUENCE</scope>
    <source>
        <strain evidence="3">KU_S4_2022</strain>
        <tissue evidence="3">Muscle</tissue>
    </source>
</reference>
<dbReference type="InterPro" id="IPR050621">
    <property type="entry name" value="Tudor_domain_containing"/>
</dbReference>
<dbReference type="InterPro" id="IPR035437">
    <property type="entry name" value="SNase_OB-fold_sf"/>
</dbReference>
<evidence type="ECO:0000313" key="4">
    <source>
        <dbReference type="Proteomes" id="UP001148018"/>
    </source>
</evidence>
<dbReference type="FunFam" id="2.30.30.140:FF:000018">
    <property type="entry name" value="Serine/threonine-protein kinase 31"/>
    <property type="match status" value="3"/>
</dbReference>
<dbReference type="FunFam" id="2.30.30.140:FF:000048">
    <property type="entry name" value="Tudor domain containing 1"/>
    <property type="match status" value="1"/>
</dbReference>
<organism evidence="3 4">
    <name type="scientific">Muraenolepis orangiensis</name>
    <name type="common">Patagonian moray cod</name>
    <dbReference type="NCBI Taxonomy" id="630683"/>
    <lineage>
        <taxon>Eukaryota</taxon>
        <taxon>Metazoa</taxon>
        <taxon>Chordata</taxon>
        <taxon>Craniata</taxon>
        <taxon>Vertebrata</taxon>
        <taxon>Euteleostomi</taxon>
        <taxon>Actinopterygii</taxon>
        <taxon>Neopterygii</taxon>
        <taxon>Teleostei</taxon>
        <taxon>Neoteleostei</taxon>
        <taxon>Acanthomorphata</taxon>
        <taxon>Zeiogadaria</taxon>
        <taxon>Gadariae</taxon>
        <taxon>Gadiformes</taxon>
        <taxon>Muraenolepidoidei</taxon>
        <taxon>Muraenolepididae</taxon>
        <taxon>Muraenolepis</taxon>
    </lineage>
</organism>
<dbReference type="Gene3D" id="2.40.50.90">
    <property type="match status" value="3"/>
</dbReference>
<gene>
    <name evidence="3" type="ORF">NHX12_025554</name>
</gene>
<dbReference type="CDD" id="cd20409">
    <property type="entry name" value="Tudor_TDRD1_rpt2"/>
    <property type="match status" value="1"/>
</dbReference>
<dbReference type="Proteomes" id="UP001148018">
    <property type="component" value="Unassembled WGS sequence"/>
</dbReference>
<protein>
    <recommendedName>
        <fullName evidence="2">Tudor domain-containing protein</fullName>
    </recommendedName>
</protein>
<dbReference type="AlphaFoldDB" id="A0A9Q0EQ07"/>
<feature type="domain" description="Tudor" evidence="2">
    <location>
        <begin position="778"/>
        <end position="836"/>
    </location>
</feature>
<feature type="compositionally biased region" description="Polar residues" evidence="1">
    <location>
        <begin position="918"/>
        <end position="931"/>
    </location>
</feature>
<dbReference type="InterPro" id="IPR047377">
    <property type="entry name" value="Tudor_TDRD1_rpt2"/>
</dbReference>
<evidence type="ECO:0000256" key="1">
    <source>
        <dbReference type="SAM" id="MobiDB-lite"/>
    </source>
</evidence>
<dbReference type="Gene3D" id="2.30.30.140">
    <property type="match status" value="4"/>
</dbReference>
<dbReference type="PANTHER" id="PTHR22948:SF4">
    <property type="entry name" value="TUDOR DOMAIN-CONTAINING PROTEIN 1"/>
    <property type="match status" value="1"/>
</dbReference>
<dbReference type="PANTHER" id="PTHR22948">
    <property type="entry name" value="TUDOR DOMAIN CONTAINING PROTEIN"/>
    <property type="match status" value="1"/>
</dbReference>
<accession>A0A9Q0EQ07</accession>
<evidence type="ECO:0000259" key="2">
    <source>
        <dbReference type="PROSITE" id="PS50304"/>
    </source>
</evidence>
<feature type="domain" description="Tudor" evidence="2">
    <location>
        <begin position="104"/>
        <end position="164"/>
    </location>
</feature>
<feature type="region of interest" description="Disordered" evidence="1">
    <location>
        <begin position="913"/>
        <end position="955"/>
    </location>
</feature>
<dbReference type="InterPro" id="IPR002999">
    <property type="entry name" value="Tudor"/>
</dbReference>
<evidence type="ECO:0000313" key="3">
    <source>
        <dbReference type="EMBL" id="KAJ3608507.1"/>
    </source>
</evidence>
<feature type="compositionally biased region" description="Low complexity" evidence="1">
    <location>
        <begin position="945"/>
        <end position="955"/>
    </location>
</feature>
<sequence>MGAFFGREVYDMTGDAGSMVKVDHSVRIRFGFSVSNKALSVRPVSISGVSVHPRVYLVDLQKKKLAIGSEVKASVVALHSPGRFFVHGADLLDSLQKLRTELQTTYCDKVCAVQFSVDMNWYRGLVQSVPVDQMTASILYIDYGNMEDVPLARIRPLSPNIQPIPPCATECCVAGVVPVTGIWTEECSLAAKLQLLGGRVVTLRVLGVVHSERVHAVDLMLSLYCLVSASLENFKRLSIGKDDNSEARPPEPLTQGVGDCFSVLVIQVHSPGHMICQKVDNAGVIQELQMNLRDHCSQVPVSLNFRPAPGTVCCSKFSDDNQWYRAQVLAYSSEDRVCVGYIDFGNSEEVELDCLRPLSAALLAQPMQAIPCALAGVQPIRDARWSDECVLILQQRVCNRFLRVRVVGRCEGMNLVVMEDQASDPQADMAELLLSVGLAAPADPDQQTEERDAEESEKSPDPLVWSSAELPCDGQTVALMVSAVQNPGQFSCCIYEPGGLQRLIDLGSELKRLCEGDSSPCQATVGQPCCALFPSDKCWYRALVQEMTQDKVLVYFVDYGNTAEVQKSDLRNITAPLLTLPFQAIPCVEPLGPEWTGEAPLCFQTALDGQVLHGRVLQHTERGYGVELLSRGQNVAAALIAQNLARIPGETGAFTAVHPISPAVTPGDTRAVSTAPKEPDVNVTETKEETTKSPPREEPARPMPTASASFPLDWRPAELPRESFQPCVAAVTSPSLFYVLSPTHVAVERQQQMMMELAEYCSATQVSLRSSSSPGQERPCLGAACCAQYSADKTWYRAVVLDLMEMEASVLFMDYGNSETVPYSSLLPIPDHLLQPPFQITRCSLTGRERFPPALAADVLTLFGVVLTAGVTATVHAFDGTGNQLSVTLPSEMGGGRLDDFILSKLEATWTGDGPKNYDQQQAAAQEGSSNPPATATAAGGGPGPRQATPTGPTAAVSLQEWWSKVVCTKKW</sequence>
<feature type="domain" description="Tudor" evidence="2">
    <location>
        <begin position="306"/>
        <end position="365"/>
    </location>
</feature>
<dbReference type="EMBL" id="JANIIK010000040">
    <property type="protein sequence ID" value="KAJ3608507.1"/>
    <property type="molecule type" value="Genomic_DNA"/>
</dbReference>